<name>A0A0B3VW17_FRATU</name>
<dbReference type="eggNOG" id="ENOG502ZH26">
    <property type="taxonomic scope" value="Bacteria"/>
</dbReference>
<dbReference type="AlphaFoldDB" id="A0A0B3VW17"/>
<evidence type="ECO:0000313" key="2">
    <source>
        <dbReference type="EMBL" id="NDR88586.1"/>
    </source>
</evidence>
<keyword evidence="1" id="KW-0472">Membrane</keyword>
<sequence length="132" mass="15059">MGRFQQNLMYAVILVIIFAVCVYFFTSNNEAETKGVYLPKYSAELPPTDPSQVRVYNLQYQSDTQGNIGQVRTSTHVSNEKDFQKLCDKNLKEAIKLAAQHGAHEIKYICLYPEGQINELSSVQLRGYAFRD</sequence>
<evidence type="ECO:0000313" key="3">
    <source>
        <dbReference type="EMBL" id="NDS68023.1"/>
    </source>
</evidence>
<dbReference type="KEGG" id="ftv:CH67_1661"/>
<accession>A0A0B3VW17</accession>
<dbReference type="KEGG" id="ftc:DA46_1486"/>
<comment type="caution">
    <text evidence="3">The sequence shown here is derived from an EMBL/GenBank/DDBJ whole genome shotgun (WGS) entry which is preliminary data.</text>
</comment>
<keyword evidence="1" id="KW-0812">Transmembrane</keyword>
<feature type="transmembrane region" description="Helical" evidence="1">
    <location>
        <begin position="7"/>
        <end position="25"/>
    </location>
</feature>
<gene>
    <name evidence="3" type="ORF">FWI86_02705</name>
    <name evidence="2" type="ORF">FWJ04_02525</name>
</gene>
<keyword evidence="1" id="KW-1133">Transmembrane helix</keyword>
<dbReference type="HOGENOM" id="CLU_1913980_0_0_6"/>
<protein>
    <submittedName>
        <fullName evidence="3">Uncharacterized protein</fullName>
    </submittedName>
</protein>
<dbReference type="RefSeq" id="WP_003016446.1">
    <property type="nucleotide sequence ID" value="NZ_AP023459.1"/>
</dbReference>
<dbReference type="KEGG" id="ftz:CH68_1392"/>
<organism evidence="3">
    <name type="scientific">Francisella tularensis subsp. holarctica</name>
    <dbReference type="NCBI Taxonomy" id="119857"/>
    <lineage>
        <taxon>Bacteria</taxon>
        <taxon>Pseudomonadati</taxon>
        <taxon>Pseudomonadota</taxon>
        <taxon>Gammaproteobacteria</taxon>
        <taxon>Thiotrichales</taxon>
        <taxon>Francisellaceae</taxon>
        <taxon>Francisella</taxon>
    </lineage>
</organism>
<proteinExistence type="predicted"/>
<reference evidence="3" key="2">
    <citation type="submission" date="2020-02" db="EMBL/GenBank/DDBJ databases">
        <title>Using affinity propagation clustering for identifying bacterial clades and subclades with whole-genome sequences of Francisella tularensis.</title>
        <authorList>
            <person name="Homeier-Bachmann T."/>
            <person name="Abdel-Glil M.Y."/>
            <person name="Hackbart A."/>
            <person name="Hotzel H."/>
            <person name="Tomaso H."/>
        </authorList>
    </citation>
    <scope>NUCLEOTIDE SEQUENCE</scope>
    <source>
        <strain evidence="3">15T0085</strain>
        <strain evidence="2">17T1429</strain>
    </source>
</reference>
<dbReference type="OMA" id="RAYAFRD"/>
<dbReference type="EMBL" id="JAAGKH010000012">
    <property type="protein sequence ID" value="NDR88586.1"/>
    <property type="molecule type" value="Genomic_DNA"/>
</dbReference>
<evidence type="ECO:0000256" key="1">
    <source>
        <dbReference type="SAM" id="Phobius"/>
    </source>
</evidence>
<dbReference type="EMBL" id="JAAGJP010000012">
    <property type="protein sequence ID" value="NDS68023.1"/>
    <property type="molecule type" value="Genomic_DNA"/>
</dbReference>
<reference evidence="3" key="1">
    <citation type="submission" date="2019-08" db="EMBL/GenBank/DDBJ databases">
        <authorList>
            <person name="Busch A."/>
        </authorList>
    </citation>
    <scope>NUCLEOTIDE SEQUENCE</scope>
    <source>
        <strain evidence="3">15T0085</strain>
        <strain evidence="2">17T1429</strain>
    </source>
</reference>